<dbReference type="PROSITE" id="PS50929">
    <property type="entry name" value="ABC_TM1F"/>
    <property type="match status" value="1"/>
</dbReference>
<keyword evidence="4" id="KW-0067">ATP-binding</keyword>
<keyword evidence="6 7" id="KW-0472">Membrane</keyword>
<evidence type="ECO:0000256" key="7">
    <source>
        <dbReference type="SAM" id="Phobius"/>
    </source>
</evidence>
<feature type="domain" description="ABC transmembrane type-1" evidence="9">
    <location>
        <begin position="197"/>
        <end position="471"/>
    </location>
</feature>
<dbReference type="AlphaFoldDB" id="L0DD78"/>
<gene>
    <name evidence="10" type="ordered locus">Sinac_2921</name>
</gene>
<proteinExistence type="predicted"/>
<dbReference type="PROSITE" id="PS50893">
    <property type="entry name" value="ABC_TRANSPORTER_2"/>
    <property type="match status" value="1"/>
</dbReference>
<dbReference type="SUPFAM" id="SSF90123">
    <property type="entry name" value="ABC transporter transmembrane region"/>
    <property type="match status" value="1"/>
</dbReference>
<keyword evidence="11" id="KW-1185">Reference proteome</keyword>
<feature type="transmembrane region" description="Helical" evidence="7">
    <location>
        <begin position="403"/>
        <end position="430"/>
    </location>
</feature>
<evidence type="ECO:0000256" key="5">
    <source>
        <dbReference type="ARBA" id="ARBA00022989"/>
    </source>
</evidence>
<sequence length="746" mass="84059">MKNFARLVRFAWPYRVRFGLSLACAVMVALLWSANISAVYPLLKILFYSENCQKWVAERIVTQQTEVRKLDARLEQIKVIQEMGDPTGPALKAHFVVVHKDFEGKRKLAQELERAFNDGIALKGKPGAGNRDKIILQARQADQFVADARLDELKRFSDLLPLEPGTNPLDGRQASLLRERSNASWWLSTYRWTQPKIDRFLPNKGFQTLVLLMVMVITGVAIKGLFLFLQEVLVADVMQLTLFDIRNHFFRRTLALDLSNFSDQGSSELIARFTNDMDSLAQGLNTLLSKVIREPLRAISCLSIALWLNWRLTCLALVLVPVSAMTANRAGQIMKRAVRRSLESMSNIYKILQETFQGIVVVKAFTMERRERRRFFLETKSLYKKSVRVATIDALSDPVLEMLALSTVSIALLAGSYLVLNGTIFLDLGLFKLQLASHRMAIEDLLYLYATLAGISDPVRKMANVHSRIQRAAAAADRICSLMDRQPQVADKPKAARLPRHYKTIEFDQVEFSYNGRDPILRGINLSVKHGETVALVGPNGCGKSTMMSLLTRFWDVEAGSIRIDGHDLRDVQMRSLRSQIGMVIQETILFEDTIANNIAYGNRHANRDAVIAAAKRSYAHQFISAMPDGYETVIGERGLGLSGGQRQRIALARAMLLDPAILILDEATSAVDIQDEALIRKAIEEFSRNRTTFLITHSLGSLQFADRIVLINAGRIESVGTDSELRRSSPLYRRLHEIHFQRESA</sequence>
<dbReference type="SUPFAM" id="SSF52540">
    <property type="entry name" value="P-loop containing nucleoside triphosphate hydrolases"/>
    <property type="match status" value="1"/>
</dbReference>
<protein>
    <submittedName>
        <fullName evidence="10">ABC-type multidrug transport system, ATPase and permease component</fullName>
    </submittedName>
</protein>
<dbReference type="Gene3D" id="1.20.1560.10">
    <property type="entry name" value="ABC transporter type 1, transmembrane domain"/>
    <property type="match status" value="1"/>
</dbReference>
<evidence type="ECO:0000256" key="1">
    <source>
        <dbReference type="ARBA" id="ARBA00004651"/>
    </source>
</evidence>
<evidence type="ECO:0000256" key="3">
    <source>
        <dbReference type="ARBA" id="ARBA00022741"/>
    </source>
</evidence>
<dbReference type="Pfam" id="PF00664">
    <property type="entry name" value="ABC_membrane"/>
    <property type="match status" value="1"/>
</dbReference>
<keyword evidence="3" id="KW-0547">Nucleotide-binding</keyword>
<dbReference type="FunFam" id="3.40.50.300:FF:000218">
    <property type="entry name" value="Multidrug ABC transporter ATP-binding protein"/>
    <property type="match status" value="1"/>
</dbReference>
<dbReference type="RefSeq" id="WP_015246356.1">
    <property type="nucleotide sequence ID" value="NC_019892.1"/>
</dbReference>
<dbReference type="InterPro" id="IPR036640">
    <property type="entry name" value="ABC1_TM_sf"/>
</dbReference>
<evidence type="ECO:0000256" key="6">
    <source>
        <dbReference type="ARBA" id="ARBA00023136"/>
    </source>
</evidence>
<dbReference type="eggNOG" id="COG1132">
    <property type="taxonomic scope" value="Bacteria"/>
</dbReference>
<evidence type="ECO:0000313" key="10">
    <source>
        <dbReference type="EMBL" id="AGA27207.1"/>
    </source>
</evidence>
<keyword evidence="5 7" id="KW-1133">Transmembrane helix</keyword>
<comment type="subcellular location">
    <subcellularLocation>
        <location evidence="1">Cell membrane</location>
        <topology evidence="1">Multi-pass membrane protein</topology>
    </subcellularLocation>
</comment>
<dbReference type="PANTHER" id="PTHR24221:SF654">
    <property type="entry name" value="ATP-BINDING CASSETTE SUB-FAMILY B MEMBER 6"/>
    <property type="match status" value="1"/>
</dbReference>
<dbReference type="HOGENOM" id="CLU_000604_84_3_0"/>
<dbReference type="KEGG" id="saci:Sinac_2921"/>
<dbReference type="STRING" id="886293.Sinac_2921"/>
<feature type="transmembrane region" description="Helical" evidence="7">
    <location>
        <begin position="209"/>
        <end position="229"/>
    </location>
</feature>
<dbReference type="GO" id="GO:0005886">
    <property type="term" value="C:plasma membrane"/>
    <property type="evidence" value="ECO:0007669"/>
    <property type="project" value="UniProtKB-SubCell"/>
</dbReference>
<accession>L0DD78</accession>
<evidence type="ECO:0000256" key="4">
    <source>
        <dbReference type="ARBA" id="ARBA00022840"/>
    </source>
</evidence>
<keyword evidence="2 7" id="KW-0812">Transmembrane</keyword>
<evidence type="ECO:0000259" key="9">
    <source>
        <dbReference type="PROSITE" id="PS50929"/>
    </source>
</evidence>
<dbReference type="OrthoDB" id="9762778at2"/>
<dbReference type="InterPro" id="IPR003593">
    <property type="entry name" value="AAA+_ATPase"/>
</dbReference>
<dbReference type="PROSITE" id="PS00211">
    <property type="entry name" value="ABC_TRANSPORTER_1"/>
    <property type="match status" value="1"/>
</dbReference>
<dbReference type="InterPro" id="IPR039421">
    <property type="entry name" value="Type_1_exporter"/>
</dbReference>
<dbReference type="GO" id="GO:0005524">
    <property type="term" value="F:ATP binding"/>
    <property type="evidence" value="ECO:0007669"/>
    <property type="project" value="UniProtKB-KW"/>
</dbReference>
<dbReference type="GO" id="GO:0016887">
    <property type="term" value="F:ATP hydrolysis activity"/>
    <property type="evidence" value="ECO:0007669"/>
    <property type="project" value="InterPro"/>
</dbReference>
<name>L0DD78_SINAD</name>
<dbReference type="GO" id="GO:0140359">
    <property type="term" value="F:ABC-type transporter activity"/>
    <property type="evidence" value="ECO:0007669"/>
    <property type="project" value="InterPro"/>
</dbReference>
<dbReference type="CDD" id="cd18552">
    <property type="entry name" value="ABC_6TM_MsbA_like"/>
    <property type="match status" value="1"/>
</dbReference>
<evidence type="ECO:0000313" key="11">
    <source>
        <dbReference type="Proteomes" id="UP000010798"/>
    </source>
</evidence>
<dbReference type="InterPro" id="IPR027417">
    <property type="entry name" value="P-loop_NTPase"/>
</dbReference>
<evidence type="ECO:0000256" key="2">
    <source>
        <dbReference type="ARBA" id="ARBA00022692"/>
    </source>
</evidence>
<dbReference type="GO" id="GO:0034040">
    <property type="term" value="F:ATPase-coupled lipid transmembrane transporter activity"/>
    <property type="evidence" value="ECO:0007669"/>
    <property type="project" value="TreeGrafter"/>
</dbReference>
<dbReference type="InterPro" id="IPR003439">
    <property type="entry name" value="ABC_transporter-like_ATP-bd"/>
</dbReference>
<dbReference type="Proteomes" id="UP000010798">
    <property type="component" value="Chromosome"/>
</dbReference>
<feature type="transmembrane region" description="Helical" evidence="7">
    <location>
        <begin position="20"/>
        <end position="43"/>
    </location>
</feature>
<dbReference type="EMBL" id="CP003364">
    <property type="protein sequence ID" value="AGA27207.1"/>
    <property type="molecule type" value="Genomic_DNA"/>
</dbReference>
<dbReference type="Pfam" id="PF00005">
    <property type="entry name" value="ABC_tran"/>
    <property type="match status" value="1"/>
</dbReference>
<evidence type="ECO:0000259" key="8">
    <source>
        <dbReference type="PROSITE" id="PS50893"/>
    </source>
</evidence>
<organism evidence="10 11">
    <name type="scientific">Singulisphaera acidiphila (strain ATCC BAA-1392 / DSM 18658 / VKM B-2454 / MOB10)</name>
    <dbReference type="NCBI Taxonomy" id="886293"/>
    <lineage>
        <taxon>Bacteria</taxon>
        <taxon>Pseudomonadati</taxon>
        <taxon>Planctomycetota</taxon>
        <taxon>Planctomycetia</taxon>
        <taxon>Isosphaerales</taxon>
        <taxon>Isosphaeraceae</taxon>
        <taxon>Singulisphaera</taxon>
    </lineage>
</organism>
<dbReference type="Gene3D" id="3.40.50.300">
    <property type="entry name" value="P-loop containing nucleotide triphosphate hydrolases"/>
    <property type="match status" value="1"/>
</dbReference>
<dbReference type="PANTHER" id="PTHR24221">
    <property type="entry name" value="ATP-BINDING CASSETTE SUB-FAMILY B"/>
    <property type="match status" value="1"/>
</dbReference>
<dbReference type="SMART" id="SM00382">
    <property type="entry name" value="AAA"/>
    <property type="match status" value="1"/>
</dbReference>
<feature type="domain" description="ABC transporter" evidence="8">
    <location>
        <begin position="505"/>
        <end position="739"/>
    </location>
</feature>
<dbReference type="InterPro" id="IPR011527">
    <property type="entry name" value="ABC1_TM_dom"/>
</dbReference>
<reference evidence="10 11" key="1">
    <citation type="submission" date="2012-02" db="EMBL/GenBank/DDBJ databases">
        <title>Complete sequence of chromosome of Singulisphaera acidiphila DSM 18658.</title>
        <authorList>
            <consortium name="US DOE Joint Genome Institute (JGI-PGF)"/>
            <person name="Lucas S."/>
            <person name="Copeland A."/>
            <person name="Lapidus A."/>
            <person name="Glavina del Rio T."/>
            <person name="Dalin E."/>
            <person name="Tice H."/>
            <person name="Bruce D."/>
            <person name="Goodwin L."/>
            <person name="Pitluck S."/>
            <person name="Peters L."/>
            <person name="Ovchinnikova G."/>
            <person name="Chertkov O."/>
            <person name="Kyrpides N."/>
            <person name="Mavromatis K."/>
            <person name="Ivanova N."/>
            <person name="Brettin T."/>
            <person name="Detter J.C."/>
            <person name="Han C."/>
            <person name="Larimer F."/>
            <person name="Land M."/>
            <person name="Hauser L."/>
            <person name="Markowitz V."/>
            <person name="Cheng J.-F."/>
            <person name="Hugenholtz P."/>
            <person name="Woyke T."/>
            <person name="Wu D."/>
            <person name="Tindall B."/>
            <person name="Pomrenke H."/>
            <person name="Brambilla E."/>
            <person name="Klenk H.-P."/>
            <person name="Eisen J.A."/>
        </authorList>
    </citation>
    <scope>NUCLEOTIDE SEQUENCE [LARGE SCALE GENOMIC DNA]</scope>
    <source>
        <strain evidence="11">ATCC BAA-1392 / DSM 18658 / VKM B-2454 / MOB10</strain>
    </source>
</reference>
<dbReference type="InterPro" id="IPR017871">
    <property type="entry name" value="ABC_transporter-like_CS"/>
</dbReference>